<proteinExistence type="predicted"/>
<dbReference type="Pfam" id="PF04101">
    <property type="entry name" value="Glyco_tran_28_C"/>
    <property type="match status" value="1"/>
</dbReference>
<dbReference type="EMBL" id="CP019628">
    <property type="protein sequence ID" value="AQQ00537.1"/>
    <property type="molecule type" value="Genomic_DNA"/>
</dbReference>
<accession>A0A1Q2GZL7</accession>
<dbReference type="GO" id="GO:0016758">
    <property type="term" value="F:hexosyltransferase activity"/>
    <property type="evidence" value="ECO:0007669"/>
    <property type="project" value="InterPro"/>
</dbReference>
<dbReference type="AlphaFoldDB" id="A0A1Q2GZL7"/>
<evidence type="ECO:0000256" key="1">
    <source>
        <dbReference type="PIRSR" id="PIRSR620023-1"/>
    </source>
</evidence>
<dbReference type="STRING" id="247523.B0W48_12435"/>
<dbReference type="KEGG" id="paln:B0W48_12435"/>
<feature type="domain" description="Glycosyl transferase family 28 C-terminal" evidence="3">
    <location>
        <begin position="264"/>
        <end position="332"/>
    </location>
</feature>
<feature type="active site" description="Proton acceptor" evidence="1">
    <location>
        <position position="33"/>
    </location>
</feature>
<dbReference type="RefSeq" id="WP_077537225.1">
    <property type="nucleotide sequence ID" value="NZ_CP019628.1"/>
</dbReference>
<sequence>MSINIKKSNTKTPTRLFNIAFRVDSALNIGSGHVMRCLTLATAISKAANVNITFFCRDAIGNSNENIIQSGFELIKMAPPKSTIDLKNYSSWLGASLDDDSEEFLQLTAGKNYDLIVIDHYAIDTRWHNKVKNITKKMMAIDDLANRKHNCDLLLDQTYQCPTVKYRHLVNNHTQLLLGSDFALLRPEFLEFQKVSIEKKERTLLIMFGGTDPDNLTLQALALVIKLKYFEKINVILNKTAKNVKSVLNFAQCHKKIFLHISPSNIAEIMSTATLAIGAAGTTSWERCALGLPAVVIVQADNQREIANALQLAEVIRFISITEIEEKLIKEVEFWQNRLKLNNDVYKNCISICDGKGSIRVANEVLKIIE</sequence>
<feature type="binding site" evidence="2">
    <location>
        <position position="286"/>
    </location>
    <ligand>
        <name>substrate</name>
    </ligand>
</feature>
<dbReference type="InterPro" id="IPR007235">
    <property type="entry name" value="Glyco_trans_28_C"/>
</dbReference>
<dbReference type="InterPro" id="IPR020023">
    <property type="entry name" value="PseG"/>
</dbReference>
<gene>
    <name evidence="4" type="ORF">B0W48_12435</name>
</gene>
<evidence type="ECO:0000256" key="2">
    <source>
        <dbReference type="PIRSR" id="PIRSR620023-2"/>
    </source>
</evidence>
<dbReference type="NCBIfam" id="TIGR03590">
    <property type="entry name" value="PseG"/>
    <property type="match status" value="1"/>
</dbReference>
<dbReference type="Proteomes" id="UP000188243">
    <property type="component" value="Chromosome"/>
</dbReference>
<reference evidence="4 5" key="1">
    <citation type="submission" date="2017-02" db="EMBL/GenBank/DDBJ databases">
        <title>Complete genome sequence of the cold-active Pseudoalteromonas aliena strain EH1 isolated from Arctic seawater.</title>
        <authorList>
            <person name="Kim E."/>
            <person name="Heo E."/>
            <person name="Kim H."/>
            <person name="Kim D."/>
        </authorList>
    </citation>
    <scope>NUCLEOTIDE SEQUENCE [LARGE SCALE GENOMIC DNA]</scope>
    <source>
        <strain evidence="4 5">EH1</strain>
    </source>
</reference>
<dbReference type="GO" id="GO:0016787">
    <property type="term" value="F:hydrolase activity"/>
    <property type="evidence" value="ECO:0007669"/>
    <property type="project" value="UniProtKB-KW"/>
</dbReference>
<organism evidence="4 5">
    <name type="scientific">Pseudoalteromonas aliena</name>
    <dbReference type="NCBI Taxonomy" id="247523"/>
    <lineage>
        <taxon>Bacteria</taxon>
        <taxon>Pseudomonadati</taxon>
        <taxon>Pseudomonadota</taxon>
        <taxon>Gammaproteobacteria</taxon>
        <taxon>Alteromonadales</taxon>
        <taxon>Pseudoalteromonadaceae</taxon>
        <taxon>Pseudoalteromonas</taxon>
    </lineage>
</organism>
<evidence type="ECO:0000313" key="5">
    <source>
        <dbReference type="Proteomes" id="UP000188243"/>
    </source>
</evidence>
<evidence type="ECO:0000259" key="3">
    <source>
        <dbReference type="Pfam" id="PF04101"/>
    </source>
</evidence>
<protein>
    <submittedName>
        <fullName evidence="4">UDP-2,4-diacetamido-2,4, 6-trideoxy-beta-L-altropyranose hydrolase</fullName>
    </submittedName>
</protein>
<evidence type="ECO:0000313" key="4">
    <source>
        <dbReference type="EMBL" id="AQQ00537.1"/>
    </source>
</evidence>
<dbReference type="Gene3D" id="3.40.50.11190">
    <property type="match status" value="1"/>
</dbReference>
<dbReference type="Gene3D" id="3.40.50.2000">
    <property type="entry name" value="Glycogen Phosphorylase B"/>
    <property type="match status" value="1"/>
</dbReference>
<dbReference type="SUPFAM" id="SSF53756">
    <property type="entry name" value="UDP-Glycosyltransferase/glycogen phosphorylase"/>
    <property type="match status" value="1"/>
</dbReference>
<keyword evidence="4" id="KW-0378">Hydrolase</keyword>
<name>A0A1Q2GZL7_9GAMM</name>
<feature type="binding site" evidence="2">
    <location>
        <position position="186"/>
    </location>
    <ligand>
        <name>substrate</name>
    </ligand>
</feature>